<dbReference type="Proteomes" id="UP001152622">
    <property type="component" value="Chromosome 5"/>
</dbReference>
<dbReference type="EMBL" id="JAINUF010000005">
    <property type="protein sequence ID" value="KAJ8360997.1"/>
    <property type="molecule type" value="Genomic_DNA"/>
</dbReference>
<evidence type="ECO:0000313" key="2">
    <source>
        <dbReference type="EMBL" id="KAJ8360997.1"/>
    </source>
</evidence>
<name>A0A9Q1FL50_SYNKA</name>
<sequence>MLKQPHYRPIQKSPNDISNPRVKFSQQTTASAELQYVTLAGCRGAQVAIRATEVFEKTQVIRLISVNKPARSKCESGGFPVALALCIPDQPASADARLLGRVGA</sequence>
<keyword evidence="3" id="KW-1185">Reference proteome</keyword>
<feature type="region of interest" description="Disordered" evidence="1">
    <location>
        <begin position="1"/>
        <end position="21"/>
    </location>
</feature>
<dbReference type="AlphaFoldDB" id="A0A9Q1FL50"/>
<accession>A0A9Q1FL50</accession>
<reference evidence="2" key="1">
    <citation type="journal article" date="2023" name="Science">
        <title>Genome structures resolve the early diversification of teleost fishes.</title>
        <authorList>
            <person name="Parey E."/>
            <person name="Louis A."/>
            <person name="Montfort J."/>
            <person name="Bouchez O."/>
            <person name="Roques C."/>
            <person name="Iampietro C."/>
            <person name="Lluch J."/>
            <person name="Castinel A."/>
            <person name="Donnadieu C."/>
            <person name="Desvignes T."/>
            <person name="Floi Bucao C."/>
            <person name="Jouanno E."/>
            <person name="Wen M."/>
            <person name="Mejri S."/>
            <person name="Dirks R."/>
            <person name="Jansen H."/>
            <person name="Henkel C."/>
            <person name="Chen W.J."/>
            <person name="Zahm M."/>
            <person name="Cabau C."/>
            <person name="Klopp C."/>
            <person name="Thompson A.W."/>
            <person name="Robinson-Rechavi M."/>
            <person name="Braasch I."/>
            <person name="Lecointre G."/>
            <person name="Bobe J."/>
            <person name="Postlethwait J.H."/>
            <person name="Berthelot C."/>
            <person name="Roest Crollius H."/>
            <person name="Guiguen Y."/>
        </authorList>
    </citation>
    <scope>NUCLEOTIDE SEQUENCE</scope>
    <source>
        <strain evidence="2">WJC10195</strain>
    </source>
</reference>
<comment type="caution">
    <text evidence="2">The sequence shown here is derived from an EMBL/GenBank/DDBJ whole genome shotgun (WGS) entry which is preliminary data.</text>
</comment>
<proteinExistence type="predicted"/>
<gene>
    <name evidence="2" type="ORF">SKAU_G00175220</name>
</gene>
<evidence type="ECO:0000313" key="3">
    <source>
        <dbReference type="Proteomes" id="UP001152622"/>
    </source>
</evidence>
<protein>
    <submittedName>
        <fullName evidence="2">Uncharacterized protein</fullName>
    </submittedName>
</protein>
<organism evidence="2 3">
    <name type="scientific">Synaphobranchus kaupii</name>
    <name type="common">Kaup's arrowtooth eel</name>
    <dbReference type="NCBI Taxonomy" id="118154"/>
    <lineage>
        <taxon>Eukaryota</taxon>
        <taxon>Metazoa</taxon>
        <taxon>Chordata</taxon>
        <taxon>Craniata</taxon>
        <taxon>Vertebrata</taxon>
        <taxon>Euteleostomi</taxon>
        <taxon>Actinopterygii</taxon>
        <taxon>Neopterygii</taxon>
        <taxon>Teleostei</taxon>
        <taxon>Anguilliformes</taxon>
        <taxon>Synaphobranchidae</taxon>
        <taxon>Synaphobranchus</taxon>
    </lineage>
</organism>
<feature type="compositionally biased region" description="Polar residues" evidence="1">
    <location>
        <begin position="12"/>
        <end position="21"/>
    </location>
</feature>
<evidence type="ECO:0000256" key="1">
    <source>
        <dbReference type="SAM" id="MobiDB-lite"/>
    </source>
</evidence>